<evidence type="ECO:0008006" key="4">
    <source>
        <dbReference type="Google" id="ProtNLM"/>
    </source>
</evidence>
<comment type="caution">
    <text evidence="2">The sequence shown here is derived from an EMBL/GenBank/DDBJ whole genome shotgun (WGS) entry which is preliminary data.</text>
</comment>
<sequence length="237" mass="27899">MSAYKVILSTSADWEDWICTIRFRANSLGVWNLIDPTNEEPQGLLTEPNRPDTSCLDEPSTSTSPESREDLRLRLEVYKIDLGSYRRQQDNLGQVSLWILDNVSPHWFSILIESRDNPWDMLRILRRKVAPSLGEDWAKVNRDATELDKNPLEDDGVLEWLEKWELIVTRYKPLASNGEVSIRRFLIDRIHPKLGQEWAKDIIDSTAKEKGEDRFFKLVEKTRQHYWRQEMMDRSIP</sequence>
<gene>
    <name evidence="2" type="ORF">HDK90DRAFT_469040</name>
</gene>
<evidence type="ECO:0000313" key="3">
    <source>
        <dbReference type="Proteomes" id="UP001492380"/>
    </source>
</evidence>
<accession>A0ABR1YED9</accession>
<proteinExistence type="predicted"/>
<dbReference type="Proteomes" id="UP001492380">
    <property type="component" value="Unassembled WGS sequence"/>
</dbReference>
<organism evidence="2 3">
    <name type="scientific">Phyllosticta capitalensis</name>
    <dbReference type="NCBI Taxonomy" id="121624"/>
    <lineage>
        <taxon>Eukaryota</taxon>
        <taxon>Fungi</taxon>
        <taxon>Dikarya</taxon>
        <taxon>Ascomycota</taxon>
        <taxon>Pezizomycotina</taxon>
        <taxon>Dothideomycetes</taxon>
        <taxon>Dothideomycetes incertae sedis</taxon>
        <taxon>Botryosphaeriales</taxon>
        <taxon>Phyllostictaceae</taxon>
        <taxon>Phyllosticta</taxon>
    </lineage>
</organism>
<protein>
    <recommendedName>
        <fullName evidence="4">Ubiquitin-like protease family profile domain-containing protein</fullName>
    </recommendedName>
</protein>
<evidence type="ECO:0000313" key="2">
    <source>
        <dbReference type="EMBL" id="KAK8227232.1"/>
    </source>
</evidence>
<feature type="region of interest" description="Disordered" evidence="1">
    <location>
        <begin position="40"/>
        <end position="68"/>
    </location>
</feature>
<keyword evidence="3" id="KW-1185">Reference proteome</keyword>
<dbReference type="EMBL" id="JBBWRZ010000010">
    <property type="protein sequence ID" value="KAK8227232.1"/>
    <property type="molecule type" value="Genomic_DNA"/>
</dbReference>
<name>A0ABR1YED9_9PEZI</name>
<evidence type="ECO:0000256" key="1">
    <source>
        <dbReference type="SAM" id="MobiDB-lite"/>
    </source>
</evidence>
<reference evidence="2 3" key="1">
    <citation type="submission" date="2024-04" db="EMBL/GenBank/DDBJ databases">
        <title>Phyllosticta paracitricarpa is synonymous to the EU quarantine fungus P. citricarpa based on phylogenomic analyses.</title>
        <authorList>
            <consortium name="Lawrence Berkeley National Laboratory"/>
            <person name="Van Ingen-Buijs V.A."/>
            <person name="Van Westerhoven A.C."/>
            <person name="Haridas S."/>
            <person name="Skiadas P."/>
            <person name="Martin F."/>
            <person name="Groenewald J.Z."/>
            <person name="Crous P.W."/>
            <person name="Seidl M.F."/>
        </authorList>
    </citation>
    <scope>NUCLEOTIDE SEQUENCE [LARGE SCALE GENOMIC DNA]</scope>
    <source>
        <strain evidence="2 3">CBS 123374</strain>
    </source>
</reference>